<evidence type="ECO:0000313" key="1">
    <source>
        <dbReference type="EMBL" id="MBW0461178.1"/>
    </source>
</evidence>
<reference evidence="1" key="1">
    <citation type="submission" date="2021-03" db="EMBL/GenBank/DDBJ databases">
        <title>Draft genome sequence of rust myrtle Austropuccinia psidii MF-1, a brazilian biotype.</title>
        <authorList>
            <person name="Quecine M.C."/>
            <person name="Pachon D.M.R."/>
            <person name="Bonatelli M.L."/>
            <person name="Correr F.H."/>
            <person name="Franceschini L.M."/>
            <person name="Leite T.F."/>
            <person name="Margarido G.R.A."/>
            <person name="Almeida C.A."/>
            <person name="Ferrarezi J.A."/>
            <person name="Labate C.A."/>
        </authorList>
    </citation>
    <scope>NUCLEOTIDE SEQUENCE</scope>
    <source>
        <strain evidence="1">MF-1</strain>
    </source>
</reference>
<dbReference type="OrthoDB" id="3432594at2759"/>
<proteinExistence type="predicted"/>
<name>A0A9Q3B9E9_9BASI</name>
<comment type="caution">
    <text evidence="1">The sequence shown here is derived from an EMBL/GenBank/DDBJ whole genome shotgun (WGS) entry which is preliminary data.</text>
</comment>
<dbReference type="PANTHER" id="PTHR11439">
    <property type="entry name" value="GAG-POL-RELATED RETROTRANSPOSON"/>
    <property type="match status" value="1"/>
</dbReference>
<dbReference type="Proteomes" id="UP000765509">
    <property type="component" value="Unassembled WGS sequence"/>
</dbReference>
<keyword evidence="2" id="KW-1185">Reference proteome</keyword>
<accession>A0A9Q3B9E9</accession>
<evidence type="ECO:0000313" key="2">
    <source>
        <dbReference type="Proteomes" id="UP000765509"/>
    </source>
</evidence>
<sequence>MKDLGDIQYFLGLKVTRDQSCWIINLYQELYIQNLLIDFGMEDCRPVSTPQVPSSRFAPIPTTSASINYQRAMGLLNYLVSCTRLDVAYTASCLAQFLNNPRKEHEMVFKNVLGYLKGTKIWGLSLVPSQDNSIIKAYCDADWGSNFDLQSFSGSCVFLYGLISWKKLKKDIVTLSSTEAEYRSISTCCQDVSWLFGLVSDFGLTLKARLFFEKHDQDRAIKELH</sequence>
<protein>
    <recommendedName>
        <fullName evidence="3">Reverse transcriptase Ty1/copia-type domain-containing protein</fullName>
    </recommendedName>
</protein>
<organism evidence="1 2">
    <name type="scientific">Austropuccinia psidii MF-1</name>
    <dbReference type="NCBI Taxonomy" id="1389203"/>
    <lineage>
        <taxon>Eukaryota</taxon>
        <taxon>Fungi</taxon>
        <taxon>Dikarya</taxon>
        <taxon>Basidiomycota</taxon>
        <taxon>Pucciniomycotina</taxon>
        <taxon>Pucciniomycetes</taxon>
        <taxon>Pucciniales</taxon>
        <taxon>Sphaerophragmiaceae</taxon>
        <taxon>Austropuccinia</taxon>
    </lineage>
</organism>
<gene>
    <name evidence="1" type="ORF">O181_000893</name>
</gene>
<dbReference type="AlphaFoldDB" id="A0A9Q3B9E9"/>
<dbReference type="CDD" id="cd09272">
    <property type="entry name" value="RNase_HI_RT_Ty1"/>
    <property type="match status" value="1"/>
</dbReference>
<dbReference type="PANTHER" id="PTHR11439:SF467">
    <property type="entry name" value="INTEGRASE CATALYTIC DOMAIN-CONTAINING PROTEIN"/>
    <property type="match status" value="1"/>
</dbReference>
<dbReference type="EMBL" id="AVOT02000120">
    <property type="protein sequence ID" value="MBW0461178.1"/>
    <property type="molecule type" value="Genomic_DNA"/>
</dbReference>
<evidence type="ECO:0008006" key="3">
    <source>
        <dbReference type="Google" id="ProtNLM"/>
    </source>
</evidence>